<reference evidence="1 2" key="1">
    <citation type="submission" date="2020-07" db="EMBL/GenBank/DDBJ databases">
        <title>Sequencing the genomes of 1000 actinobacteria strains.</title>
        <authorList>
            <person name="Klenk H.-P."/>
        </authorList>
    </citation>
    <scope>NUCLEOTIDE SEQUENCE [LARGE SCALE GENOMIC DNA]</scope>
    <source>
        <strain evidence="1 2">DSM 44749</strain>
    </source>
</reference>
<dbReference type="GO" id="GO:0016491">
    <property type="term" value="F:oxidoreductase activity"/>
    <property type="evidence" value="ECO:0007669"/>
    <property type="project" value="InterPro"/>
</dbReference>
<dbReference type="Gene3D" id="2.30.110.10">
    <property type="entry name" value="Electron Transport, Fmn-binding Protein, Chain A"/>
    <property type="match status" value="1"/>
</dbReference>
<protein>
    <submittedName>
        <fullName evidence="1">Deazaflavin-dependent oxidoreductase (Nitroreductase family)</fullName>
    </submittedName>
</protein>
<dbReference type="Proteomes" id="UP000549695">
    <property type="component" value="Unassembled WGS sequence"/>
</dbReference>
<dbReference type="RefSeq" id="WP_246354003.1">
    <property type="nucleotide sequence ID" value="NZ_BAAAJZ010000016.1"/>
</dbReference>
<dbReference type="Pfam" id="PF04075">
    <property type="entry name" value="F420H2_quin_red"/>
    <property type="match status" value="1"/>
</dbReference>
<comment type="caution">
    <text evidence="1">The sequence shown here is derived from an EMBL/GenBank/DDBJ whole genome shotgun (WGS) entry which is preliminary data.</text>
</comment>
<dbReference type="AlphaFoldDB" id="A0A852WFG9"/>
<dbReference type="InterPro" id="IPR012349">
    <property type="entry name" value="Split_barrel_FMN-bd"/>
</dbReference>
<dbReference type="GeneID" id="98055329"/>
<sequence>MTARKAIVPDDTAAARKRRWVNRFHRYVANPAMRRTAGFIPGHAVLETTGRSSGLARRTPVGGRLIDGSFWLVSNHGRHSHYVCNIDSDPRVRIQLNGRWHTATAHLLDADDAEARLRKLPAHNSVLVRALGTDLLTVRIDVDGIAAGRDRTAT</sequence>
<keyword evidence="2" id="KW-1185">Reference proteome</keyword>
<name>A0A852WFG9_PSEA5</name>
<dbReference type="NCBIfam" id="TIGR00026">
    <property type="entry name" value="hi_GC_TIGR00026"/>
    <property type="match status" value="1"/>
</dbReference>
<proteinExistence type="predicted"/>
<dbReference type="InterPro" id="IPR004378">
    <property type="entry name" value="F420H2_quin_Rdtase"/>
</dbReference>
<gene>
    <name evidence="1" type="ORF">HDA37_005788</name>
</gene>
<accession>A0A852WFG9</accession>
<organism evidence="1 2">
    <name type="scientific">Pseudonocardia alni</name>
    <name type="common">Amycolata alni</name>
    <dbReference type="NCBI Taxonomy" id="33907"/>
    <lineage>
        <taxon>Bacteria</taxon>
        <taxon>Bacillati</taxon>
        <taxon>Actinomycetota</taxon>
        <taxon>Actinomycetes</taxon>
        <taxon>Pseudonocardiales</taxon>
        <taxon>Pseudonocardiaceae</taxon>
        <taxon>Pseudonocardia</taxon>
    </lineage>
</organism>
<dbReference type="EMBL" id="JACCCZ010000002">
    <property type="protein sequence ID" value="NYG05434.1"/>
    <property type="molecule type" value="Genomic_DNA"/>
</dbReference>
<evidence type="ECO:0000313" key="2">
    <source>
        <dbReference type="Proteomes" id="UP000549695"/>
    </source>
</evidence>
<evidence type="ECO:0000313" key="1">
    <source>
        <dbReference type="EMBL" id="NYG05434.1"/>
    </source>
</evidence>